<protein>
    <submittedName>
        <fullName evidence="8">Chromate transporter</fullName>
    </submittedName>
</protein>
<dbReference type="Proteomes" id="UP000620139">
    <property type="component" value="Unassembled WGS sequence"/>
</dbReference>
<evidence type="ECO:0000313" key="8">
    <source>
        <dbReference type="EMBL" id="MBH9552941.1"/>
    </source>
</evidence>
<dbReference type="RefSeq" id="WP_198100554.1">
    <property type="nucleotide sequence ID" value="NZ_JAEDAL010000003.1"/>
</dbReference>
<evidence type="ECO:0000256" key="5">
    <source>
        <dbReference type="ARBA" id="ARBA00022989"/>
    </source>
</evidence>
<dbReference type="Pfam" id="PF02417">
    <property type="entry name" value="Chromate_transp"/>
    <property type="match status" value="1"/>
</dbReference>
<keyword evidence="4 7" id="KW-0812">Transmembrane</keyword>
<dbReference type="GO" id="GO:0005886">
    <property type="term" value="C:plasma membrane"/>
    <property type="evidence" value="ECO:0007669"/>
    <property type="project" value="UniProtKB-SubCell"/>
</dbReference>
<proteinExistence type="inferred from homology"/>
<comment type="similarity">
    <text evidence="2">Belongs to the chromate ion transporter (CHR) (TC 2.A.51) family.</text>
</comment>
<dbReference type="InterPro" id="IPR052518">
    <property type="entry name" value="CHR_Transporter"/>
</dbReference>
<comment type="caution">
    <text evidence="8">The sequence shown here is derived from an EMBL/GenBank/DDBJ whole genome shotgun (WGS) entry which is preliminary data.</text>
</comment>
<dbReference type="PANTHER" id="PTHR43663:SF1">
    <property type="entry name" value="CHROMATE TRANSPORTER"/>
    <property type="match status" value="1"/>
</dbReference>
<feature type="transmembrane region" description="Helical" evidence="7">
    <location>
        <begin position="75"/>
        <end position="96"/>
    </location>
</feature>
<keyword evidence="9" id="KW-1185">Reference proteome</keyword>
<keyword evidence="6 7" id="KW-0472">Membrane</keyword>
<dbReference type="PANTHER" id="PTHR43663">
    <property type="entry name" value="CHROMATE TRANSPORT PROTEIN-RELATED"/>
    <property type="match status" value="1"/>
</dbReference>
<accession>A0A931IWN9</accession>
<reference evidence="8" key="1">
    <citation type="submission" date="2020-12" db="EMBL/GenBank/DDBJ databases">
        <title>The genome sequence of Inhella sp. 4Y17.</title>
        <authorList>
            <person name="Liu Y."/>
        </authorList>
    </citation>
    <scope>NUCLEOTIDE SEQUENCE</scope>
    <source>
        <strain evidence="8">4Y10</strain>
    </source>
</reference>
<evidence type="ECO:0000256" key="7">
    <source>
        <dbReference type="SAM" id="Phobius"/>
    </source>
</evidence>
<keyword evidence="3" id="KW-1003">Cell membrane</keyword>
<keyword evidence="5 7" id="KW-1133">Transmembrane helix</keyword>
<gene>
    <name evidence="8" type="ORF">I7X43_08745</name>
</gene>
<evidence type="ECO:0000256" key="1">
    <source>
        <dbReference type="ARBA" id="ARBA00004651"/>
    </source>
</evidence>
<evidence type="ECO:0000256" key="6">
    <source>
        <dbReference type="ARBA" id="ARBA00023136"/>
    </source>
</evidence>
<dbReference type="EMBL" id="JAEDAL010000003">
    <property type="protein sequence ID" value="MBH9552941.1"/>
    <property type="molecule type" value="Genomic_DNA"/>
</dbReference>
<dbReference type="AlphaFoldDB" id="A0A931IWN9"/>
<feature type="transmembrane region" description="Helical" evidence="7">
    <location>
        <begin position="140"/>
        <end position="156"/>
    </location>
</feature>
<dbReference type="InterPro" id="IPR003370">
    <property type="entry name" value="Chromate_transpt"/>
</dbReference>
<evidence type="ECO:0000256" key="4">
    <source>
        <dbReference type="ARBA" id="ARBA00022692"/>
    </source>
</evidence>
<sequence length="178" mass="18590">MMVSPTELLALSADFALLSLLSLGGVNAILADSHRLLVAQRGWLTDTEFAQAVALGQAAPGPNVMVVGVLGWMAAGPWGLFACLGGILLPSTWVVWRFSRWAEAHPGHAGLRAFQEGCGPLVMGLTLSGAWVLIQPYAEAGGVAWGLVGLIAVGSARKRWPPLIWLTLGATAGVLGWV</sequence>
<evidence type="ECO:0000256" key="2">
    <source>
        <dbReference type="ARBA" id="ARBA00005262"/>
    </source>
</evidence>
<name>A0A931IWN9_9BURK</name>
<organism evidence="8 9">
    <name type="scientific">Inhella gelatinilytica</name>
    <dbReference type="NCBI Taxonomy" id="2795030"/>
    <lineage>
        <taxon>Bacteria</taxon>
        <taxon>Pseudomonadati</taxon>
        <taxon>Pseudomonadota</taxon>
        <taxon>Betaproteobacteria</taxon>
        <taxon>Burkholderiales</taxon>
        <taxon>Sphaerotilaceae</taxon>
        <taxon>Inhella</taxon>
    </lineage>
</organism>
<comment type="subcellular location">
    <subcellularLocation>
        <location evidence="1">Cell membrane</location>
        <topology evidence="1">Multi-pass membrane protein</topology>
    </subcellularLocation>
</comment>
<evidence type="ECO:0000256" key="3">
    <source>
        <dbReference type="ARBA" id="ARBA00022475"/>
    </source>
</evidence>
<evidence type="ECO:0000313" key="9">
    <source>
        <dbReference type="Proteomes" id="UP000620139"/>
    </source>
</evidence>
<dbReference type="GO" id="GO:0015109">
    <property type="term" value="F:chromate transmembrane transporter activity"/>
    <property type="evidence" value="ECO:0007669"/>
    <property type="project" value="InterPro"/>
</dbReference>